<evidence type="ECO:0000256" key="4">
    <source>
        <dbReference type="ARBA" id="ARBA00023014"/>
    </source>
</evidence>
<evidence type="ECO:0000256" key="2">
    <source>
        <dbReference type="ARBA" id="ARBA00022723"/>
    </source>
</evidence>
<comment type="caution">
    <text evidence="6">The sequence shown here is derived from an EMBL/GenBank/DDBJ whole genome shotgun (WGS) entry which is preliminary data.</text>
</comment>
<dbReference type="SFLD" id="SFLDG01067">
    <property type="entry name" value="SPASM/twitch_domain_containing"/>
    <property type="match status" value="1"/>
</dbReference>
<dbReference type="GO" id="GO:0046872">
    <property type="term" value="F:metal ion binding"/>
    <property type="evidence" value="ECO:0007669"/>
    <property type="project" value="UniProtKB-KW"/>
</dbReference>
<feature type="domain" description="Radical SAM core" evidence="5">
    <location>
        <begin position="16"/>
        <end position="139"/>
    </location>
</feature>
<dbReference type="SUPFAM" id="SSF102114">
    <property type="entry name" value="Radical SAM enzymes"/>
    <property type="match status" value="1"/>
</dbReference>
<dbReference type="RefSeq" id="WP_102937533.1">
    <property type="nucleotide sequence ID" value="NZ_LJIW01000002.1"/>
</dbReference>
<name>A0A2J7YZK1_STRMQ</name>
<dbReference type="GO" id="GO:0003824">
    <property type="term" value="F:catalytic activity"/>
    <property type="evidence" value="ECO:0007669"/>
    <property type="project" value="InterPro"/>
</dbReference>
<dbReference type="PANTHER" id="PTHR11228:SF7">
    <property type="entry name" value="PQQA PEPTIDE CYCLASE"/>
    <property type="match status" value="1"/>
</dbReference>
<organism evidence="6 7">
    <name type="scientific">Streptomyces malaysiensis</name>
    <dbReference type="NCBI Taxonomy" id="92644"/>
    <lineage>
        <taxon>Bacteria</taxon>
        <taxon>Bacillati</taxon>
        <taxon>Actinomycetota</taxon>
        <taxon>Actinomycetes</taxon>
        <taxon>Kitasatosporales</taxon>
        <taxon>Streptomycetaceae</taxon>
        <taxon>Streptomyces</taxon>
        <taxon>Streptomyces violaceusniger group</taxon>
    </lineage>
</organism>
<dbReference type="CDD" id="cd01335">
    <property type="entry name" value="Radical_SAM"/>
    <property type="match status" value="1"/>
</dbReference>
<keyword evidence="2" id="KW-0479">Metal-binding</keyword>
<evidence type="ECO:0000313" key="6">
    <source>
        <dbReference type="EMBL" id="PNG93460.1"/>
    </source>
</evidence>
<gene>
    <name evidence="6" type="ORF">SMF913_28925</name>
</gene>
<accession>A0A2J7YZK1</accession>
<proteinExistence type="predicted"/>
<dbReference type="InterPro" id="IPR050377">
    <property type="entry name" value="Radical_SAM_PqqE_MftC-like"/>
</dbReference>
<protein>
    <recommendedName>
        <fullName evidence="5">Radical SAM core domain-containing protein</fullName>
    </recommendedName>
</protein>
<dbReference type="InterPro" id="IPR013785">
    <property type="entry name" value="Aldolase_TIM"/>
</dbReference>
<dbReference type="InterPro" id="IPR058240">
    <property type="entry name" value="rSAM_sf"/>
</dbReference>
<dbReference type="SFLD" id="SFLDS00029">
    <property type="entry name" value="Radical_SAM"/>
    <property type="match status" value="1"/>
</dbReference>
<dbReference type="Pfam" id="PF04055">
    <property type="entry name" value="Radical_SAM"/>
    <property type="match status" value="1"/>
</dbReference>
<dbReference type="Proteomes" id="UP000236520">
    <property type="component" value="Unassembled WGS sequence"/>
</dbReference>
<reference evidence="6 7" key="1">
    <citation type="submission" date="2015-09" db="EMBL/GenBank/DDBJ databases">
        <title>Genome sequence, genome mining and natural product profiling of a biocontrol bacterium Streptomyces malaysiensis F913.</title>
        <authorList>
            <person name="Xu Y."/>
            <person name="Wei J."/>
            <person name="Xie J."/>
            <person name="Li T."/>
            <person name="Zhou Z."/>
        </authorList>
    </citation>
    <scope>NUCLEOTIDE SEQUENCE [LARGE SCALE GENOMIC DNA]</scope>
    <source>
        <strain evidence="6 7">F913</strain>
    </source>
</reference>
<sequence>MPPGAVHERVLKTAKIKITTKCNRSCDFCIFADGAQGENMPPETFSTILDRLRTIPFRQLHINGGEPTVHRDFPVLSSLARERLPDKVMVLGTNAITLARNKPLMEATLASYDQVLIGCDDEHGNYEEVHSVVPALRAAGKTVVINSVLEGITPDRLTRLAELCSAHGAIHVTNHVHHIDVGQPTNALGGLCARYLDQHLMIEVDGSCYRCFNAMAKDDSEFSVWDDDFAAKVFAPRRHHYRFCGKCHEYTDSGAPVVPAPLPVPITVT</sequence>
<evidence type="ECO:0000259" key="5">
    <source>
        <dbReference type="Pfam" id="PF04055"/>
    </source>
</evidence>
<evidence type="ECO:0000313" key="7">
    <source>
        <dbReference type="Proteomes" id="UP000236520"/>
    </source>
</evidence>
<dbReference type="InterPro" id="IPR007197">
    <property type="entry name" value="rSAM"/>
</dbReference>
<dbReference type="GO" id="GO:0051536">
    <property type="term" value="F:iron-sulfur cluster binding"/>
    <property type="evidence" value="ECO:0007669"/>
    <property type="project" value="UniProtKB-KW"/>
</dbReference>
<keyword evidence="7" id="KW-1185">Reference proteome</keyword>
<dbReference type="Gene3D" id="3.20.20.70">
    <property type="entry name" value="Aldolase class I"/>
    <property type="match status" value="1"/>
</dbReference>
<dbReference type="EMBL" id="LJIW01000002">
    <property type="protein sequence ID" value="PNG93460.1"/>
    <property type="molecule type" value="Genomic_DNA"/>
</dbReference>
<evidence type="ECO:0000256" key="1">
    <source>
        <dbReference type="ARBA" id="ARBA00022691"/>
    </source>
</evidence>
<dbReference type="AlphaFoldDB" id="A0A2J7YZK1"/>
<keyword evidence="3" id="KW-0408">Iron</keyword>
<keyword evidence="4" id="KW-0411">Iron-sulfur</keyword>
<evidence type="ECO:0000256" key="3">
    <source>
        <dbReference type="ARBA" id="ARBA00023004"/>
    </source>
</evidence>
<dbReference type="PANTHER" id="PTHR11228">
    <property type="entry name" value="RADICAL SAM DOMAIN PROTEIN"/>
    <property type="match status" value="1"/>
</dbReference>
<keyword evidence="1" id="KW-0949">S-adenosyl-L-methionine</keyword>